<proteinExistence type="predicted"/>
<feature type="compositionally biased region" description="Basic and acidic residues" evidence="1">
    <location>
        <begin position="361"/>
        <end position="371"/>
    </location>
</feature>
<feature type="compositionally biased region" description="Basic and acidic residues" evidence="1">
    <location>
        <begin position="314"/>
        <end position="329"/>
    </location>
</feature>
<feature type="non-terminal residue" evidence="2">
    <location>
        <position position="1"/>
    </location>
</feature>
<feature type="compositionally biased region" description="Basic residues" evidence="1">
    <location>
        <begin position="10"/>
        <end position="27"/>
    </location>
</feature>
<feature type="compositionally biased region" description="Basic residues" evidence="1">
    <location>
        <begin position="414"/>
        <end position="424"/>
    </location>
</feature>
<protein>
    <submittedName>
        <fullName evidence="2">Diguanylate cyclase/phosphodiesterase (GGDEF &amp; EAL domains) with PAS/PAC sensor(S)</fullName>
    </submittedName>
</protein>
<feature type="non-terminal residue" evidence="2">
    <location>
        <position position="684"/>
    </location>
</feature>
<feature type="compositionally biased region" description="Low complexity" evidence="1">
    <location>
        <begin position="373"/>
        <end position="386"/>
    </location>
</feature>
<feature type="compositionally biased region" description="Basic and acidic residues" evidence="1">
    <location>
        <begin position="195"/>
        <end position="204"/>
    </location>
</feature>
<feature type="compositionally biased region" description="Low complexity" evidence="1">
    <location>
        <begin position="164"/>
        <end position="180"/>
    </location>
</feature>
<accession>A0A6J4KDZ1</accession>
<dbReference type="EMBL" id="CADCTV010000139">
    <property type="protein sequence ID" value="CAA9303307.1"/>
    <property type="molecule type" value="Genomic_DNA"/>
</dbReference>
<feature type="compositionally biased region" description="Low complexity" evidence="1">
    <location>
        <begin position="592"/>
        <end position="617"/>
    </location>
</feature>
<feature type="compositionally biased region" description="Low complexity" evidence="1">
    <location>
        <begin position="396"/>
        <end position="413"/>
    </location>
</feature>
<dbReference type="AlphaFoldDB" id="A0A6J4KDZ1"/>
<feature type="compositionally biased region" description="Low complexity" evidence="1">
    <location>
        <begin position="87"/>
        <end position="100"/>
    </location>
</feature>
<evidence type="ECO:0000313" key="2">
    <source>
        <dbReference type="EMBL" id="CAA9303307.1"/>
    </source>
</evidence>
<feature type="region of interest" description="Disordered" evidence="1">
    <location>
        <begin position="156"/>
        <end position="684"/>
    </location>
</feature>
<feature type="compositionally biased region" description="Gly residues" evidence="1">
    <location>
        <begin position="489"/>
        <end position="500"/>
    </location>
</feature>
<feature type="region of interest" description="Disordered" evidence="1">
    <location>
        <begin position="122"/>
        <end position="142"/>
    </location>
</feature>
<reference evidence="2" key="1">
    <citation type="submission" date="2020-02" db="EMBL/GenBank/DDBJ databases">
        <authorList>
            <person name="Meier V. D."/>
        </authorList>
    </citation>
    <scope>NUCLEOTIDE SEQUENCE</scope>
    <source>
        <strain evidence="2">AVDCRST_MAG89</strain>
    </source>
</reference>
<organism evidence="2">
    <name type="scientific">uncultured Gemmatimonadota bacterium</name>
    <dbReference type="NCBI Taxonomy" id="203437"/>
    <lineage>
        <taxon>Bacteria</taxon>
        <taxon>Pseudomonadati</taxon>
        <taxon>Gemmatimonadota</taxon>
        <taxon>environmental samples</taxon>
    </lineage>
</organism>
<feature type="region of interest" description="Disordered" evidence="1">
    <location>
        <begin position="1"/>
        <end position="110"/>
    </location>
</feature>
<feature type="compositionally biased region" description="Gly residues" evidence="1">
    <location>
        <begin position="445"/>
        <end position="461"/>
    </location>
</feature>
<feature type="compositionally biased region" description="Basic residues" evidence="1">
    <location>
        <begin position="518"/>
        <end position="550"/>
    </location>
</feature>
<feature type="compositionally biased region" description="Basic residues" evidence="1">
    <location>
        <begin position="231"/>
        <end position="242"/>
    </location>
</feature>
<sequence length="684" mass="70928">EPPRPDLHPARKRLARNRSPSRPHRRAGAPAGRGAHRQRGARRERAAVPRAGGCRPGRRRHHRRGIHHRGREPGHVQDLRIPGPADGGQAAHRADAAPAARRAHGRHAALHDDGRAEHPLARRAGARAAPRRHRVPGGDQLRRVLERRAAVLRRLHDRRDGARARPGGAAVPDHAAAGAEPRGHRRHPGFAPGPRAEHEPALRRDLRRARGASRAGALRGDVRVGHAPGRQPRRVPPHHRTAARGLPDGAPRRGAAGGRARAGPLFGAAGERGGRGVRAHLDGARHHRAQAVRCEAQGSQGSGRGRQPGQERVPFAHEPRAAHPHEQHPGVRAAAAAQPPPGRPGAERGAHSQGRPPPAEPDQRGAGDRAHRGQPAAALAGAGARGHPAERGAGPGAPHGRPAPGAAVRPRAAGQRRLRARRPAAAHAGAAEPAFQRHQVQPLGRRGGAPGAPGHGGGREGVPGDRRARHGAGNSRRPAGRAVRRVFAAGGGAFGGGGHRAGTRPFPAPGRGDGRAAARGKRRGRRQHLLGGASRHRKPARAAGPRARRRGTGEHGGAPRPHHPVRGRQPGEPGPGGNHPHGPAGDQPGPRAAGAIGASAGARTPAGPGAAGPSPARRLGRDGASRAARGRAHAPHSRAGDQRRRHHPPDRAAARGGGPRLPDQAAGRGPVPHGRGCRAGRGGV</sequence>
<name>A0A6J4KDZ1_9BACT</name>
<evidence type="ECO:0000256" key="1">
    <source>
        <dbReference type="SAM" id="MobiDB-lite"/>
    </source>
</evidence>
<feature type="compositionally biased region" description="Low complexity" evidence="1">
    <location>
        <begin position="243"/>
        <end position="269"/>
    </location>
</feature>
<feature type="compositionally biased region" description="Basic residues" evidence="1">
    <location>
        <begin position="56"/>
        <end position="70"/>
    </location>
</feature>
<gene>
    <name evidence="2" type="ORF">AVDCRST_MAG89-625</name>
</gene>
<feature type="compositionally biased region" description="Low complexity" evidence="1">
    <location>
        <begin position="425"/>
        <end position="434"/>
    </location>
</feature>